<protein>
    <recommendedName>
        <fullName evidence="4">RING-type domain-containing protein</fullName>
    </recommendedName>
</protein>
<accession>A0AA36N1W8</accession>
<dbReference type="Gene3D" id="3.30.40.10">
    <property type="entry name" value="Zinc/RING finger domain, C3HC4 (zinc finger)"/>
    <property type="match status" value="1"/>
</dbReference>
<dbReference type="EMBL" id="CAUJNA010001813">
    <property type="protein sequence ID" value="CAJ1389144.1"/>
    <property type="molecule type" value="Genomic_DNA"/>
</dbReference>
<evidence type="ECO:0000313" key="3">
    <source>
        <dbReference type="Proteomes" id="UP001178507"/>
    </source>
</evidence>
<dbReference type="SUPFAM" id="SSF57850">
    <property type="entry name" value="RING/U-box"/>
    <property type="match status" value="1"/>
</dbReference>
<dbReference type="Proteomes" id="UP001178507">
    <property type="component" value="Unassembled WGS sequence"/>
</dbReference>
<proteinExistence type="predicted"/>
<dbReference type="InterPro" id="IPR013083">
    <property type="entry name" value="Znf_RING/FYVE/PHD"/>
</dbReference>
<keyword evidence="1" id="KW-0472">Membrane</keyword>
<reference evidence="2" key="1">
    <citation type="submission" date="2023-08" db="EMBL/GenBank/DDBJ databases">
        <authorList>
            <person name="Chen Y."/>
            <person name="Shah S."/>
            <person name="Dougan E. K."/>
            <person name="Thang M."/>
            <person name="Chan C."/>
        </authorList>
    </citation>
    <scope>NUCLEOTIDE SEQUENCE</scope>
</reference>
<organism evidence="2 3">
    <name type="scientific">Effrenium voratum</name>
    <dbReference type="NCBI Taxonomy" id="2562239"/>
    <lineage>
        <taxon>Eukaryota</taxon>
        <taxon>Sar</taxon>
        <taxon>Alveolata</taxon>
        <taxon>Dinophyceae</taxon>
        <taxon>Suessiales</taxon>
        <taxon>Symbiodiniaceae</taxon>
        <taxon>Effrenium</taxon>
    </lineage>
</organism>
<keyword evidence="3" id="KW-1185">Reference proteome</keyword>
<keyword evidence="1" id="KW-1133">Transmembrane helix</keyword>
<comment type="caution">
    <text evidence="2">The sequence shown here is derived from an EMBL/GenBank/DDBJ whole genome shotgun (WGS) entry which is preliminary data.</text>
</comment>
<evidence type="ECO:0000313" key="2">
    <source>
        <dbReference type="EMBL" id="CAJ1389144.1"/>
    </source>
</evidence>
<keyword evidence="1" id="KW-0812">Transmembrane</keyword>
<name>A0AA36N1W8_9DINO</name>
<evidence type="ECO:0000256" key="1">
    <source>
        <dbReference type="SAM" id="Phobius"/>
    </source>
</evidence>
<evidence type="ECO:0008006" key="4">
    <source>
        <dbReference type="Google" id="ProtNLM"/>
    </source>
</evidence>
<sequence>MDIQTDRRAPLMAGGAAALAALRAGPRPNVERILELSDLEGSQSPVDEASPIVEQDLALQDVTSDEEAVKARSSWFGAASFASFKRRFMLDMKRACIICLTEKEHTLVPPHTPREISAQTPAQSSVEDHRFCTDCWEDFLRHARRAKLSSMICPVCRGEISVPEVWSKRLELPQRWAQEEEPESAPLPLPVVSVPHFDSRWLWRPAHVSLWAWRRIGCGREVAMQQQAPMLEEAEVGRSCTWRAALAMFLATLLIAMVCTMAFRLP</sequence>
<gene>
    <name evidence="2" type="ORF">EVOR1521_LOCUS14824</name>
</gene>
<feature type="transmembrane region" description="Helical" evidence="1">
    <location>
        <begin position="242"/>
        <end position="263"/>
    </location>
</feature>
<dbReference type="AlphaFoldDB" id="A0AA36N1W8"/>